<evidence type="ECO:0000313" key="7">
    <source>
        <dbReference type="EMBL" id="EMF17660.1"/>
    </source>
</evidence>
<feature type="compositionally biased region" description="Polar residues" evidence="5">
    <location>
        <begin position="198"/>
        <end position="208"/>
    </location>
</feature>
<dbReference type="InterPro" id="IPR017907">
    <property type="entry name" value="Znf_RING_CS"/>
</dbReference>
<feature type="compositionally biased region" description="Polar residues" evidence="5">
    <location>
        <begin position="282"/>
        <end position="292"/>
    </location>
</feature>
<evidence type="ECO:0000256" key="3">
    <source>
        <dbReference type="ARBA" id="ARBA00022833"/>
    </source>
</evidence>
<gene>
    <name evidence="7" type="ORF">SEPMUDRAFT_130367</name>
</gene>
<dbReference type="Proteomes" id="UP000016931">
    <property type="component" value="Unassembled WGS sequence"/>
</dbReference>
<feature type="region of interest" description="Disordered" evidence="5">
    <location>
        <begin position="1"/>
        <end position="63"/>
    </location>
</feature>
<dbReference type="Gene3D" id="3.30.40.10">
    <property type="entry name" value="Zinc/RING finger domain, C3HC4 (zinc finger)"/>
    <property type="match status" value="1"/>
</dbReference>
<proteinExistence type="predicted"/>
<dbReference type="InterPro" id="IPR013083">
    <property type="entry name" value="Znf_RING/FYVE/PHD"/>
</dbReference>
<dbReference type="PROSITE" id="PS00518">
    <property type="entry name" value="ZF_RING_1"/>
    <property type="match status" value="1"/>
</dbReference>
<feature type="compositionally biased region" description="Polar residues" evidence="5">
    <location>
        <begin position="218"/>
        <end position="232"/>
    </location>
</feature>
<feature type="domain" description="RING-type" evidence="6">
    <location>
        <begin position="335"/>
        <end position="373"/>
    </location>
</feature>
<evidence type="ECO:0000256" key="5">
    <source>
        <dbReference type="SAM" id="MobiDB-lite"/>
    </source>
</evidence>
<keyword evidence="3" id="KW-0862">Zinc</keyword>
<dbReference type="GO" id="GO:0008270">
    <property type="term" value="F:zinc ion binding"/>
    <property type="evidence" value="ECO:0007669"/>
    <property type="project" value="UniProtKB-KW"/>
</dbReference>
<evidence type="ECO:0000259" key="6">
    <source>
        <dbReference type="PROSITE" id="PS50089"/>
    </source>
</evidence>
<feature type="compositionally biased region" description="Basic and acidic residues" evidence="5">
    <location>
        <begin position="293"/>
        <end position="304"/>
    </location>
</feature>
<sequence>MVPPPTTTASSPVDDRSQVEADNEHSGTNMQDIGRAGHSGGRRAPSPLSYVGRDSPPPPLTFHNQVMVDPFQSPLPSGLDSPSPPLTFHNQVMVDPFESPLPSGVDSLRYSASLGISGPWFDSEADSNTQLEAYRIRHFLQTSFHTEPTPLSPTPMSADLYTHSAYLFPPPPRSRIESSLVGSGSLAEAQLYGRRPQLDSSSFDNSQPAERALPSVASPANRQVQQQITRSSHIWPFTSPQSEDRAPISAASPSDLSRWQAFHRTSHTGQAANAASPEESLAQATQHQLTPQQDHHRSYHDPLDHPGPATAAQLMSKPAFIAALQPVDMEPGDMCPICYNAYEDAVKLSCGHTYCDGCIKTWCMDKDTCPMDRSVLFQEPLSPPRYASMRRSHELRSAARRDARRSASPSTRVSNAQPAHRASRRATRYASDHRTGSPIRTEVTAISVTMDEDREDMAYTDLVLGPDLTSDELSRAPLVEAVRPDMLSHQREAREESVNMWRQVLAPDTFHH</sequence>
<dbReference type="GeneID" id="27899491"/>
<dbReference type="PROSITE" id="PS50089">
    <property type="entry name" value="ZF_RING_2"/>
    <property type="match status" value="1"/>
</dbReference>
<feature type="compositionally biased region" description="Basic and acidic residues" evidence="5">
    <location>
        <begin position="391"/>
        <end position="405"/>
    </location>
</feature>
<dbReference type="SMART" id="SM00184">
    <property type="entry name" value="RING"/>
    <property type="match status" value="1"/>
</dbReference>
<dbReference type="HOGENOM" id="CLU_532278_0_0_1"/>
<name>N1QKG1_SPHMS</name>
<feature type="region of interest" description="Disordered" evidence="5">
    <location>
        <begin position="387"/>
        <end position="438"/>
    </location>
</feature>
<reference evidence="7 8" key="1">
    <citation type="journal article" date="2012" name="PLoS Pathog.">
        <title>Diverse lifestyles and strategies of plant pathogenesis encoded in the genomes of eighteen Dothideomycetes fungi.</title>
        <authorList>
            <person name="Ohm R.A."/>
            <person name="Feau N."/>
            <person name="Henrissat B."/>
            <person name="Schoch C.L."/>
            <person name="Horwitz B.A."/>
            <person name="Barry K.W."/>
            <person name="Condon B.J."/>
            <person name="Copeland A.C."/>
            <person name="Dhillon B."/>
            <person name="Glaser F."/>
            <person name="Hesse C.N."/>
            <person name="Kosti I."/>
            <person name="LaButti K."/>
            <person name="Lindquist E.A."/>
            <person name="Lucas S."/>
            <person name="Salamov A.A."/>
            <person name="Bradshaw R.E."/>
            <person name="Ciuffetti L."/>
            <person name="Hamelin R.C."/>
            <person name="Kema G.H.J."/>
            <person name="Lawrence C."/>
            <person name="Scott J.A."/>
            <person name="Spatafora J.W."/>
            <person name="Turgeon B.G."/>
            <person name="de Wit P.J.G.M."/>
            <person name="Zhong S."/>
            <person name="Goodwin S.B."/>
            <person name="Grigoriev I.V."/>
        </authorList>
    </citation>
    <scope>NUCLEOTIDE SEQUENCE [LARGE SCALE GENOMIC DNA]</scope>
    <source>
        <strain evidence="7 8">SO2202</strain>
    </source>
</reference>
<evidence type="ECO:0000256" key="2">
    <source>
        <dbReference type="ARBA" id="ARBA00022771"/>
    </source>
</evidence>
<feature type="compositionally biased region" description="Basic and acidic residues" evidence="5">
    <location>
        <begin position="13"/>
        <end position="25"/>
    </location>
</feature>
<organism evidence="7 8">
    <name type="scientific">Sphaerulina musiva (strain SO2202)</name>
    <name type="common">Poplar stem canker fungus</name>
    <name type="synonym">Septoria musiva</name>
    <dbReference type="NCBI Taxonomy" id="692275"/>
    <lineage>
        <taxon>Eukaryota</taxon>
        <taxon>Fungi</taxon>
        <taxon>Dikarya</taxon>
        <taxon>Ascomycota</taxon>
        <taxon>Pezizomycotina</taxon>
        <taxon>Dothideomycetes</taxon>
        <taxon>Dothideomycetidae</taxon>
        <taxon>Mycosphaerellales</taxon>
        <taxon>Mycosphaerellaceae</taxon>
        <taxon>Sphaerulina</taxon>
    </lineage>
</organism>
<evidence type="ECO:0000256" key="4">
    <source>
        <dbReference type="PROSITE-ProRule" id="PRU00175"/>
    </source>
</evidence>
<dbReference type="RefSeq" id="XP_016765781.1">
    <property type="nucleotide sequence ID" value="XM_016902354.1"/>
</dbReference>
<keyword evidence="1" id="KW-0479">Metal-binding</keyword>
<keyword evidence="8" id="KW-1185">Reference proteome</keyword>
<feature type="region of interest" description="Disordered" evidence="5">
    <location>
        <begin position="195"/>
        <end position="310"/>
    </location>
</feature>
<protein>
    <recommendedName>
        <fullName evidence="6">RING-type domain-containing protein</fullName>
    </recommendedName>
</protein>
<dbReference type="SUPFAM" id="SSF57850">
    <property type="entry name" value="RING/U-box"/>
    <property type="match status" value="1"/>
</dbReference>
<dbReference type="Pfam" id="PF13639">
    <property type="entry name" value="zf-RING_2"/>
    <property type="match status" value="1"/>
</dbReference>
<dbReference type="InterPro" id="IPR001841">
    <property type="entry name" value="Znf_RING"/>
</dbReference>
<dbReference type="STRING" id="692275.N1QKG1"/>
<evidence type="ECO:0000313" key="8">
    <source>
        <dbReference type="Proteomes" id="UP000016931"/>
    </source>
</evidence>
<evidence type="ECO:0000256" key="1">
    <source>
        <dbReference type="ARBA" id="ARBA00022723"/>
    </source>
</evidence>
<dbReference type="OrthoDB" id="6105938at2759"/>
<accession>N1QKG1</accession>
<keyword evidence="2 4" id="KW-0863">Zinc-finger</keyword>
<dbReference type="AlphaFoldDB" id="N1QKG1"/>
<dbReference type="EMBL" id="KB456260">
    <property type="protein sequence ID" value="EMF17660.1"/>
    <property type="molecule type" value="Genomic_DNA"/>
</dbReference>
<dbReference type="eggNOG" id="ENOG502RV51">
    <property type="taxonomic scope" value="Eukaryota"/>
</dbReference>